<proteinExistence type="predicted"/>
<evidence type="ECO:0000313" key="2">
    <source>
        <dbReference type="Proteomes" id="UP000324800"/>
    </source>
</evidence>
<gene>
    <name evidence="1" type="ORF">EZS28_023689</name>
</gene>
<evidence type="ECO:0000313" key="1">
    <source>
        <dbReference type="EMBL" id="KAA6380784.1"/>
    </source>
</evidence>
<protein>
    <submittedName>
        <fullName evidence="1">Uncharacterized protein</fullName>
    </submittedName>
</protein>
<reference evidence="1 2" key="1">
    <citation type="submission" date="2019-03" db="EMBL/GenBank/DDBJ databases">
        <title>Single cell metagenomics reveals metabolic interactions within the superorganism composed of flagellate Streblomastix strix and complex community of Bacteroidetes bacteria on its surface.</title>
        <authorList>
            <person name="Treitli S.C."/>
            <person name="Kolisko M."/>
            <person name="Husnik F."/>
            <person name="Keeling P."/>
            <person name="Hampl V."/>
        </authorList>
    </citation>
    <scope>NUCLEOTIDE SEQUENCE [LARGE SCALE GENOMIC DNA]</scope>
    <source>
        <strain evidence="1">ST1C</strain>
    </source>
</reference>
<dbReference type="Proteomes" id="UP000324800">
    <property type="component" value="Unassembled WGS sequence"/>
</dbReference>
<name>A0A5J4VEH0_9EUKA</name>
<sequence length="401" mass="45797">MPILSALIPNIFMFCNAGNRCLIVTSEAFVIPKQNEILRFLIVVDAAVENVMLLDSCQQDKLNKDEFFRRLDIVSSPSFGQQSTFNISNDQGSCIELSVSLRHLVIRNQLILDEQMLMLLRDGRNANVSGRMDDYQLSNYDEEKGIKDDTEIFSPSSMGSSSSTNDYRCVQLVILTELKRQIGYYLFQLRLLLLFTIGDTIIFKGPISSLQSVTVKFFKYFSPQTIGDTRGQQEMNNYSNNGEKCVIISNPPSDRIPQSMCKLVNNGAGDVSQYVKNLRELKLIRISDFIFVRQGERSLSALDQLDDQSINDLYYIIDYCDESENFSIGIFRALGNDKEVIFGASNLINPWNCVHPSIFIVTKTVIDRIFKYQYPSLQIEQKQFQYSYNEKEIGKIIGEVF</sequence>
<comment type="caution">
    <text evidence="1">The sequence shown here is derived from an EMBL/GenBank/DDBJ whole genome shotgun (WGS) entry which is preliminary data.</text>
</comment>
<dbReference type="EMBL" id="SNRW01007716">
    <property type="protein sequence ID" value="KAA6380784.1"/>
    <property type="molecule type" value="Genomic_DNA"/>
</dbReference>
<accession>A0A5J4VEH0</accession>
<organism evidence="1 2">
    <name type="scientific">Streblomastix strix</name>
    <dbReference type="NCBI Taxonomy" id="222440"/>
    <lineage>
        <taxon>Eukaryota</taxon>
        <taxon>Metamonada</taxon>
        <taxon>Preaxostyla</taxon>
        <taxon>Oxymonadida</taxon>
        <taxon>Streblomastigidae</taxon>
        <taxon>Streblomastix</taxon>
    </lineage>
</organism>
<dbReference type="AlphaFoldDB" id="A0A5J4VEH0"/>